<dbReference type="EMBL" id="MLJW01000596">
    <property type="protein sequence ID" value="OIQ84724.1"/>
    <property type="molecule type" value="Genomic_DNA"/>
</dbReference>
<proteinExistence type="predicted"/>
<protein>
    <submittedName>
        <fullName evidence="1">Uncharacterized protein</fullName>
    </submittedName>
</protein>
<organism evidence="1">
    <name type="scientific">mine drainage metagenome</name>
    <dbReference type="NCBI Taxonomy" id="410659"/>
    <lineage>
        <taxon>unclassified sequences</taxon>
        <taxon>metagenomes</taxon>
        <taxon>ecological metagenomes</taxon>
    </lineage>
</organism>
<evidence type="ECO:0000313" key="1">
    <source>
        <dbReference type="EMBL" id="OIQ84724.1"/>
    </source>
</evidence>
<gene>
    <name evidence="1" type="ORF">GALL_334570</name>
</gene>
<comment type="caution">
    <text evidence="1">The sequence shown here is derived from an EMBL/GenBank/DDBJ whole genome shotgun (WGS) entry which is preliminary data.</text>
</comment>
<accession>A0A1J5QYA5</accession>
<dbReference type="AlphaFoldDB" id="A0A1J5QYA5"/>
<reference evidence="1" key="1">
    <citation type="submission" date="2016-10" db="EMBL/GenBank/DDBJ databases">
        <title>Sequence of Gallionella enrichment culture.</title>
        <authorList>
            <person name="Poehlein A."/>
            <person name="Muehling M."/>
            <person name="Daniel R."/>
        </authorList>
    </citation>
    <scope>NUCLEOTIDE SEQUENCE</scope>
</reference>
<name>A0A1J5QYA5_9ZZZZ</name>
<sequence>MQRTAEFDAFGPWVDEVTDVGGIPQLFRSHPIDLTSALLAIKIPRNISRRDADPSMDLYDHLIVVDETGVTILSRVVDPRVRAGAVPAPPFTTRVLTWSEVTGVTVSTEFVDGLLTLHTTGAAVTVPFNGSSVSTVDRLVALVRSRYGAGVTSVGDAGQVRRAGDPDAPRASTGLPDVERELQGVHRRVLSDEPQMRHLTTQQRTTVRWTHPRALVRLAKNLWPTAVQTSLAYTDGRELLVVHRRDAVVRGHKPVYSIARTALRVDSITGTDIADSAELVGVRILTLHLGDATIELLFTAGSIAPELLAARLDRAAHTV</sequence>